<proteinExistence type="predicted"/>
<reference evidence="1 2" key="1">
    <citation type="journal article" date="2021" name="Hortic Res">
        <title>High-quality reference genome and annotation aids understanding of berry development for evergreen blueberry (Vaccinium darrowii).</title>
        <authorList>
            <person name="Yu J."/>
            <person name="Hulse-Kemp A.M."/>
            <person name="Babiker E."/>
            <person name="Staton M."/>
        </authorList>
    </citation>
    <scope>NUCLEOTIDE SEQUENCE [LARGE SCALE GENOMIC DNA]</scope>
    <source>
        <strain evidence="2">cv. NJ 8807/NJ 8810</strain>
        <tissue evidence="1">Young leaf</tissue>
    </source>
</reference>
<dbReference type="EMBL" id="CM037153">
    <property type="protein sequence ID" value="KAH7859164.1"/>
    <property type="molecule type" value="Genomic_DNA"/>
</dbReference>
<dbReference type="Proteomes" id="UP000828048">
    <property type="component" value="Chromosome 3"/>
</dbReference>
<keyword evidence="2" id="KW-1185">Reference proteome</keyword>
<comment type="caution">
    <text evidence="1">The sequence shown here is derived from an EMBL/GenBank/DDBJ whole genome shotgun (WGS) entry which is preliminary data.</text>
</comment>
<evidence type="ECO:0000313" key="2">
    <source>
        <dbReference type="Proteomes" id="UP000828048"/>
    </source>
</evidence>
<evidence type="ECO:0000313" key="1">
    <source>
        <dbReference type="EMBL" id="KAH7859164.1"/>
    </source>
</evidence>
<name>A0ACB7Z0X8_9ERIC</name>
<protein>
    <submittedName>
        <fullName evidence="1">Uncharacterized protein</fullName>
    </submittedName>
</protein>
<organism evidence="1 2">
    <name type="scientific">Vaccinium darrowii</name>
    <dbReference type="NCBI Taxonomy" id="229202"/>
    <lineage>
        <taxon>Eukaryota</taxon>
        <taxon>Viridiplantae</taxon>
        <taxon>Streptophyta</taxon>
        <taxon>Embryophyta</taxon>
        <taxon>Tracheophyta</taxon>
        <taxon>Spermatophyta</taxon>
        <taxon>Magnoliopsida</taxon>
        <taxon>eudicotyledons</taxon>
        <taxon>Gunneridae</taxon>
        <taxon>Pentapetalae</taxon>
        <taxon>asterids</taxon>
        <taxon>Ericales</taxon>
        <taxon>Ericaceae</taxon>
        <taxon>Vaccinioideae</taxon>
        <taxon>Vaccinieae</taxon>
        <taxon>Vaccinium</taxon>
    </lineage>
</organism>
<sequence>MQHHLESYKTTKCFGSSNIYDLQYALQTNLLRNIFSDQLLTDRLGLEKRENELQIFCSNSSKNQFKFDHVFRLEDSQEAVFLQTSPMVSLVLDRYYVCIIAYWTGKTFSMEGTSENRE</sequence>
<accession>A0ACB7Z0X8</accession>
<gene>
    <name evidence="1" type="ORF">Vadar_032358</name>
</gene>